<dbReference type="Gene3D" id="3.30.2310.20">
    <property type="entry name" value="RelE-like"/>
    <property type="match status" value="1"/>
</dbReference>
<dbReference type="InterPro" id="IPR052747">
    <property type="entry name" value="TA_system_RelE_toxin"/>
</dbReference>
<evidence type="ECO:0000313" key="1">
    <source>
        <dbReference type="EMBL" id="MFD1304083.1"/>
    </source>
</evidence>
<dbReference type="RefSeq" id="WP_238208699.1">
    <property type="nucleotide sequence ID" value="NZ_JBHTND010000051.1"/>
</dbReference>
<dbReference type="PANTHER" id="PTHR38813">
    <property type="match status" value="1"/>
</dbReference>
<sequence length="84" mass="9393">MRRIAYSKEAIKTLSRMPANVSKLIRAKVKQYADDPVSLANNVKTLQGHDNRRRLRVGDWRVLFAETGVVVAVVKVAPRGGAYD</sequence>
<protein>
    <submittedName>
        <fullName evidence="1">Type II toxin-antitoxin system RelE/ParE family toxin</fullName>
    </submittedName>
</protein>
<dbReference type="EMBL" id="JBHTND010000051">
    <property type="protein sequence ID" value="MFD1304083.1"/>
    <property type="molecule type" value="Genomic_DNA"/>
</dbReference>
<comment type="caution">
    <text evidence="1">The sequence shown here is derived from an EMBL/GenBank/DDBJ whole genome shotgun (WGS) entry which is preliminary data.</text>
</comment>
<accession>A0ABW3X533</accession>
<proteinExistence type="predicted"/>
<reference evidence="2" key="1">
    <citation type="journal article" date="2019" name="Int. J. Syst. Evol. Microbiol.">
        <title>The Global Catalogue of Microorganisms (GCM) 10K type strain sequencing project: providing services to taxonomists for standard genome sequencing and annotation.</title>
        <authorList>
            <consortium name="The Broad Institute Genomics Platform"/>
            <consortium name="The Broad Institute Genome Sequencing Center for Infectious Disease"/>
            <person name="Wu L."/>
            <person name="Ma J."/>
        </authorList>
    </citation>
    <scope>NUCLEOTIDE SEQUENCE [LARGE SCALE GENOMIC DNA]</scope>
    <source>
        <strain evidence="2">CCUG 56108</strain>
    </source>
</reference>
<organism evidence="1 2">
    <name type="scientific">Methylobacterium marchantiae</name>
    <dbReference type="NCBI Taxonomy" id="600331"/>
    <lineage>
        <taxon>Bacteria</taxon>
        <taxon>Pseudomonadati</taxon>
        <taxon>Pseudomonadota</taxon>
        <taxon>Alphaproteobacteria</taxon>
        <taxon>Hyphomicrobiales</taxon>
        <taxon>Methylobacteriaceae</taxon>
        <taxon>Methylobacterium</taxon>
    </lineage>
</organism>
<dbReference type="Proteomes" id="UP001597176">
    <property type="component" value="Unassembled WGS sequence"/>
</dbReference>
<dbReference type="PANTHER" id="PTHR38813:SF1">
    <property type="entry name" value="TOXIN RELE1-RELATED"/>
    <property type="match status" value="1"/>
</dbReference>
<gene>
    <name evidence="1" type="ORF">ACFQ4G_21205</name>
</gene>
<dbReference type="InterPro" id="IPR035093">
    <property type="entry name" value="RelE/ParE_toxin_dom_sf"/>
</dbReference>
<dbReference type="SUPFAM" id="SSF143011">
    <property type="entry name" value="RelE-like"/>
    <property type="match status" value="1"/>
</dbReference>
<evidence type="ECO:0000313" key="2">
    <source>
        <dbReference type="Proteomes" id="UP001597176"/>
    </source>
</evidence>
<keyword evidence="2" id="KW-1185">Reference proteome</keyword>
<name>A0ABW3X533_9HYPH</name>